<dbReference type="NCBIfam" id="NF007154">
    <property type="entry name" value="PRK09589.1"/>
    <property type="match status" value="1"/>
</dbReference>
<evidence type="ECO:0000256" key="6">
    <source>
        <dbReference type="ARBA" id="ARBA00023295"/>
    </source>
</evidence>
<dbReference type="InterPro" id="IPR047662">
    <property type="entry name" value="SemiSWEET"/>
</dbReference>
<keyword evidence="6 9" id="KW-0326">Glycosidase</keyword>
<keyword evidence="5 10" id="KW-0472">Membrane</keyword>
<dbReference type="Gene3D" id="3.20.20.80">
    <property type="entry name" value="Glycosidases"/>
    <property type="match status" value="1"/>
</dbReference>
<evidence type="ECO:0000256" key="1">
    <source>
        <dbReference type="ARBA" id="ARBA00004141"/>
    </source>
</evidence>
<comment type="subcellular location">
    <subcellularLocation>
        <location evidence="1">Membrane</location>
        <topology evidence="1">Multi-pass membrane protein</topology>
    </subcellularLocation>
</comment>
<keyword evidence="4 10" id="KW-1133">Transmembrane helix</keyword>
<dbReference type="NCBIfam" id="NF037968">
    <property type="entry name" value="SemiSWEET_2"/>
    <property type="match status" value="1"/>
</dbReference>
<proteinExistence type="inferred from homology"/>
<dbReference type="InterPro" id="IPR017853">
    <property type="entry name" value="GH"/>
</dbReference>
<dbReference type="InterPro" id="IPR018120">
    <property type="entry name" value="Glyco_hydro_1_AS"/>
</dbReference>
<evidence type="ECO:0000256" key="9">
    <source>
        <dbReference type="RuleBase" id="RU004468"/>
    </source>
</evidence>
<keyword evidence="3 10" id="KW-0812">Transmembrane</keyword>
<evidence type="ECO:0000256" key="2">
    <source>
        <dbReference type="ARBA" id="ARBA00010838"/>
    </source>
</evidence>
<comment type="caution">
    <text evidence="11">The sequence shown here is derived from an EMBL/GenBank/DDBJ whole genome shotgun (WGS) entry which is preliminary data.</text>
</comment>
<name>A0ABR7KB90_9FIRM</name>
<dbReference type="SUPFAM" id="SSF51445">
    <property type="entry name" value="(Trans)glycosidases"/>
    <property type="match status" value="1"/>
</dbReference>
<evidence type="ECO:0000256" key="8">
    <source>
        <dbReference type="RuleBase" id="RU003690"/>
    </source>
</evidence>
<dbReference type="PROSITE" id="PS00653">
    <property type="entry name" value="GLYCOSYL_HYDROL_F1_2"/>
    <property type="match status" value="1"/>
</dbReference>
<dbReference type="GO" id="GO:0008706">
    <property type="term" value="F:6-phospho-beta-glucosidase activity"/>
    <property type="evidence" value="ECO:0007669"/>
    <property type="project" value="UniProtKB-EC"/>
</dbReference>
<evidence type="ECO:0000256" key="3">
    <source>
        <dbReference type="ARBA" id="ARBA00022692"/>
    </source>
</evidence>
<feature type="transmembrane region" description="Helical" evidence="10">
    <location>
        <begin position="30"/>
        <end position="50"/>
    </location>
</feature>
<evidence type="ECO:0000256" key="7">
    <source>
        <dbReference type="PROSITE-ProRule" id="PRU10055"/>
    </source>
</evidence>
<evidence type="ECO:0000256" key="5">
    <source>
        <dbReference type="ARBA" id="ARBA00023136"/>
    </source>
</evidence>
<evidence type="ECO:0000313" key="11">
    <source>
        <dbReference type="EMBL" id="MBC6009991.1"/>
    </source>
</evidence>
<dbReference type="PROSITE" id="PS00572">
    <property type="entry name" value="GLYCOSYL_HYDROL_F1_1"/>
    <property type="match status" value="1"/>
</dbReference>
<dbReference type="PANTHER" id="PTHR10353">
    <property type="entry name" value="GLYCOSYL HYDROLASE"/>
    <property type="match status" value="1"/>
</dbReference>
<sequence length="559" mass="64011">MVGTTAAILTTISFVPQAYQVIKTKDTSGISLGMYIAFVLGVFLWIIHGIKIQDMNLIGANAITFVFASIILTYKIKYNKETNMLNKDFLWGGALAAHQFEGGVLDTTKGLSVADVMTAGAHGVPREITDGVIEGKYYPNHIGIDFYHHYKEDIAMFADMGFKCFRTSIAWTRIFPLGDEEQPDEEGLQFYDDVFDELLKYGIEPVITLSHFEMPYHLAKEYGGFMNRKTVDFFVKFAEVCFKRYKNKVKYWMTFNEINNQMNFVNDIYGWTNSGAHFGNYDNPEEAMYQCAHHTLVASAKAVKIGKEINPDFLIGNMISMVPFYPYSCSPKDQLLAQQLMHDRFFFSDVQCRGHYPAYALKMFERKGFNINITDEDKKALSEGTVDYIGFSYYMSNTVDSNSIRDVSTTTDGSSEHSVKNPYIKETDWGWAIDPEGLRYVLNQFYERYELPMFIVENGFGAIDKKEEDGSCHDSYRIDYLRAHIEQMKKAVEEDGVNLMGYTPWGCIDCISFTTGEMKKRYGFIYVDRDNEGNGTLERSKKDSYEWYKKVIASNGEVL</sequence>
<evidence type="ECO:0000313" key="12">
    <source>
        <dbReference type="Proteomes" id="UP000603474"/>
    </source>
</evidence>
<dbReference type="Gene3D" id="1.20.1280.290">
    <property type="match status" value="1"/>
</dbReference>
<dbReference type="PANTHER" id="PTHR10353:SF85">
    <property type="entry name" value="ARYL-PHOSPHO-BETA-D-GLUCOSIDASE BGLA"/>
    <property type="match status" value="1"/>
</dbReference>
<feature type="active site" description="Nucleophile" evidence="7">
    <location>
        <position position="457"/>
    </location>
</feature>
<accession>A0ABR7KB90</accession>
<dbReference type="NCBIfam" id="NF011589">
    <property type="entry name" value="PRK15014.1"/>
    <property type="match status" value="1"/>
</dbReference>
<protein>
    <submittedName>
        <fullName evidence="11">6-phospho-beta-glucosidase</fullName>
        <ecNumber evidence="11">3.2.1.86</ecNumber>
    </submittedName>
</protein>
<evidence type="ECO:0000256" key="10">
    <source>
        <dbReference type="SAM" id="Phobius"/>
    </source>
</evidence>
<dbReference type="Proteomes" id="UP000603474">
    <property type="component" value="Unassembled WGS sequence"/>
</dbReference>
<dbReference type="RefSeq" id="WP_187012310.1">
    <property type="nucleotide sequence ID" value="NZ_JACRWG010000025.1"/>
</dbReference>
<dbReference type="InterPro" id="IPR033132">
    <property type="entry name" value="GH_1_N_CS"/>
</dbReference>
<evidence type="ECO:0000256" key="4">
    <source>
        <dbReference type="ARBA" id="ARBA00022989"/>
    </source>
</evidence>
<keyword evidence="12" id="KW-1185">Reference proteome</keyword>
<dbReference type="Pfam" id="PF00232">
    <property type="entry name" value="Glyco_hydro_1"/>
    <property type="match status" value="1"/>
</dbReference>
<dbReference type="InterPro" id="IPR001360">
    <property type="entry name" value="Glyco_hydro_1"/>
</dbReference>
<reference evidence="11 12" key="1">
    <citation type="submission" date="2020-08" db="EMBL/GenBank/DDBJ databases">
        <authorList>
            <person name="Liu C."/>
            <person name="Sun Q."/>
        </authorList>
    </citation>
    <scope>NUCLEOTIDE SEQUENCE [LARGE SCALE GENOMIC DNA]</scope>
    <source>
        <strain evidence="11 12">NSJ-22</strain>
    </source>
</reference>
<dbReference type="Pfam" id="PF04193">
    <property type="entry name" value="PQ-loop"/>
    <property type="match status" value="1"/>
</dbReference>
<keyword evidence="9 11" id="KW-0378">Hydrolase</keyword>
<dbReference type="EC" id="3.2.1.86" evidence="11"/>
<gene>
    <name evidence="11" type="ORF">H8909_07000</name>
</gene>
<dbReference type="EMBL" id="JACRWG010000025">
    <property type="protein sequence ID" value="MBC6009991.1"/>
    <property type="molecule type" value="Genomic_DNA"/>
</dbReference>
<dbReference type="InterPro" id="IPR006603">
    <property type="entry name" value="PQ-loop_rpt"/>
</dbReference>
<comment type="similarity">
    <text evidence="2 8">Belongs to the glycosyl hydrolase 1 family.</text>
</comment>
<dbReference type="PRINTS" id="PR00131">
    <property type="entry name" value="GLHYDRLASE1"/>
</dbReference>
<feature type="transmembrane region" description="Helical" evidence="10">
    <location>
        <begin position="57"/>
        <end position="76"/>
    </location>
</feature>
<organism evidence="11 12">
    <name type="scientific">Catenibacterium faecis</name>
    <dbReference type="NCBI Taxonomy" id="2764323"/>
    <lineage>
        <taxon>Bacteria</taxon>
        <taxon>Bacillati</taxon>
        <taxon>Bacillota</taxon>
        <taxon>Erysipelotrichia</taxon>
        <taxon>Erysipelotrichales</taxon>
        <taxon>Coprobacillaceae</taxon>
        <taxon>Catenibacterium</taxon>
    </lineage>
</organism>